<dbReference type="Gene3D" id="3.30.460.10">
    <property type="entry name" value="Beta Polymerase, domain 2"/>
    <property type="match status" value="1"/>
</dbReference>
<proteinExistence type="predicted"/>
<evidence type="ECO:0008006" key="3">
    <source>
        <dbReference type="Google" id="ProtNLM"/>
    </source>
</evidence>
<name>A0ABT7N3H3_9MICO</name>
<comment type="caution">
    <text evidence="1">The sequence shown here is derived from an EMBL/GenBank/DDBJ whole genome shotgun (WGS) entry which is preliminary data.</text>
</comment>
<dbReference type="EMBL" id="JASXSZ010000007">
    <property type="protein sequence ID" value="MDL9981254.1"/>
    <property type="molecule type" value="Genomic_DNA"/>
</dbReference>
<gene>
    <name evidence="1" type="ORF">QSV35_18125</name>
</gene>
<sequence>MTVDAARFEALSAGLADGVRGHDDLIGLVLLGSASDEASARRDEWSDHDFFALIEEGRGTAVRPDLSWLPDQDGLVLTAREGEIGFVAAYDDGHVFEFAFSEVGELSGAVAGDATVVVDDEHGTTARLLSESRARAAASDSFDPANDTRLVLVKLLIGVGRVRRGEVLNGQAFIRQWAVQLLVRAIRGRFPQGSTTARDTIDPVRRFETDFPVEAARIAQALDRPAEEAARSLFALTRGLLEQGWDDFPSRAADAVADRLGWTRDGSAFID</sequence>
<evidence type="ECO:0000313" key="2">
    <source>
        <dbReference type="Proteomes" id="UP001235064"/>
    </source>
</evidence>
<evidence type="ECO:0000313" key="1">
    <source>
        <dbReference type="EMBL" id="MDL9981254.1"/>
    </source>
</evidence>
<organism evidence="1 2">
    <name type="scientific">Microbacterium candidum</name>
    <dbReference type="NCBI Taxonomy" id="3041922"/>
    <lineage>
        <taxon>Bacteria</taxon>
        <taxon>Bacillati</taxon>
        <taxon>Actinomycetota</taxon>
        <taxon>Actinomycetes</taxon>
        <taxon>Micrococcales</taxon>
        <taxon>Microbacteriaceae</taxon>
        <taxon>Microbacterium</taxon>
    </lineage>
</organism>
<dbReference type="InterPro" id="IPR043519">
    <property type="entry name" value="NT_sf"/>
</dbReference>
<dbReference type="RefSeq" id="WP_286290307.1">
    <property type="nucleotide sequence ID" value="NZ_JASXSZ010000007.1"/>
</dbReference>
<reference evidence="1 2" key="1">
    <citation type="submission" date="2023-06" db="EMBL/GenBank/DDBJ databases">
        <title>Microbacterium sp. nov., isolated from a waste landfill.</title>
        <authorList>
            <person name="Wen W."/>
        </authorList>
    </citation>
    <scope>NUCLEOTIDE SEQUENCE [LARGE SCALE GENOMIC DNA]</scope>
    <source>
        <strain evidence="1 2">ASV49</strain>
    </source>
</reference>
<accession>A0ABT7N3H3</accession>
<dbReference type="Proteomes" id="UP001235064">
    <property type="component" value="Unassembled WGS sequence"/>
</dbReference>
<keyword evidence="2" id="KW-1185">Reference proteome</keyword>
<protein>
    <recommendedName>
        <fullName evidence="3">Nucleotidyltransferase domain-containing protein</fullName>
    </recommendedName>
</protein>